<feature type="region of interest" description="Disordered" evidence="1">
    <location>
        <begin position="56"/>
        <end position="104"/>
    </location>
</feature>
<dbReference type="GO" id="GO:0004534">
    <property type="term" value="F:5'-3' RNA exonuclease activity"/>
    <property type="evidence" value="ECO:0007669"/>
    <property type="project" value="TreeGrafter"/>
</dbReference>
<accession>A0A9W7ZNB3</accession>
<evidence type="ECO:0000313" key="5">
    <source>
        <dbReference type="Proteomes" id="UP001150569"/>
    </source>
</evidence>
<gene>
    <name evidence="4" type="ORF">IWQ60_009700</name>
</gene>
<sequence length="611" mass="68566">MPRPYSTDGSTLPSRETPFDGHTRSPPRSASRLARIVPPDHGHISKDLIDVTITDPWTRSDGHHAALEANDDPIPSLQNTHHFQHPPNEDEDDDSFSEGEESVTSTDLVVLTAVPAHRSTAYVPGQRMASRVGSVKSGTPTLRRGGRTPSMQNLWDGDKASGSDDDRKPLDGFEDPAGPPSGETEGSSPAKRLGGRLAKVRNFMYPRRSGRALSRTANSPPPSVIVGMWWCARRALLLTLLWLVLLTVVGLIATGLESSLGPRMYNYARVEFPWTNRPQDYLLPFDRNFRGNINILLEGHAHTTLSDGSMTPEQLVEFYRASGFNALVVSDHNTVEGGLAAERYAQSRYPDDFLVIPAQEYSCCRIHMNFLNIRETIPVTSAFPDDTELRRVIRHVHELGGLVVVNHIPWSNKTESGYDVSTLPTHPSRQDLIAMGVDGFEVMNGATMDTRSYLYLRDTPLNLRRQRPFQITGNDIHHPDDGVYNWTVMSAKNFTVDGIIEELRQRRTSFLVEPSGTRQRPAVPYNPVYLFLAPLTGIARYFANFYDRRRGMYSFTGSFCQPERVSFHAEALMGLFLGIFFAIFFNGLTGLYVVPWIRRRCRRFRSGLTAF</sequence>
<dbReference type="PANTHER" id="PTHR42924">
    <property type="entry name" value="EXONUCLEASE"/>
    <property type="match status" value="1"/>
</dbReference>
<dbReference type="InterPro" id="IPR003141">
    <property type="entry name" value="Pol/His_phosphatase_N"/>
</dbReference>
<dbReference type="SMART" id="SM00481">
    <property type="entry name" value="POLIIIAc"/>
    <property type="match status" value="1"/>
</dbReference>
<keyword evidence="5" id="KW-1185">Reference proteome</keyword>
<feature type="transmembrane region" description="Helical" evidence="2">
    <location>
        <begin position="571"/>
        <end position="594"/>
    </location>
</feature>
<keyword evidence="2" id="KW-0812">Transmembrane</keyword>
<evidence type="ECO:0000259" key="3">
    <source>
        <dbReference type="SMART" id="SM00481"/>
    </source>
</evidence>
<dbReference type="EMBL" id="JANBPT010000840">
    <property type="protein sequence ID" value="KAJ1912357.1"/>
    <property type="molecule type" value="Genomic_DNA"/>
</dbReference>
<evidence type="ECO:0000256" key="1">
    <source>
        <dbReference type="SAM" id="MobiDB-lite"/>
    </source>
</evidence>
<keyword evidence="2" id="KW-1133">Transmembrane helix</keyword>
<dbReference type="InterPro" id="IPR052018">
    <property type="entry name" value="PHP_domain"/>
</dbReference>
<feature type="transmembrane region" description="Helical" evidence="2">
    <location>
        <begin position="235"/>
        <end position="256"/>
    </location>
</feature>
<dbReference type="Gene3D" id="3.20.20.140">
    <property type="entry name" value="Metal-dependent hydrolases"/>
    <property type="match status" value="1"/>
</dbReference>
<dbReference type="AlphaFoldDB" id="A0A9W7ZNB3"/>
<dbReference type="PANTHER" id="PTHR42924:SF3">
    <property type="entry name" value="POLYMERASE_HISTIDINOL PHOSPHATASE N-TERMINAL DOMAIN-CONTAINING PROTEIN"/>
    <property type="match status" value="1"/>
</dbReference>
<dbReference type="SUPFAM" id="SSF89550">
    <property type="entry name" value="PHP domain-like"/>
    <property type="match status" value="1"/>
</dbReference>
<organism evidence="4 5">
    <name type="scientific">Tieghemiomyces parasiticus</name>
    <dbReference type="NCBI Taxonomy" id="78921"/>
    <lineage>
        <taxon>Eukaryota</taxon>
        <taxon>Fungi</taxon>
        <taxon>Fungi incertae sedis</taxon>
        <taxon>Zoopagomycota</taxon>
        <taxon>Kickxellomycotina</taxon>
        <taxon>Dimargaritomycetes</taxon>
        <taxon>Dimargaritales</taxon>
        <taxon>Dimargaritaceae</taxon>
        <taxon>Tieghemiomyces</taxon>
    </lineage>
</organism>
<dbReference type="OrthoDB" id="16564at2759"/>
<evidence type="ECO:0000256" key="2">
    <source>
        <dbReference type="SAM" id="Phobius"/>
    </source>
</evidence>
<name>A0A9W7ZNB3_9FUNG</name>
<feature type="compositionally biased region" description="Basic and acidic residues" evidence="1">
    <location>
        <begin position="156"/>
        <end position="171"/>
    </location>
</feature>
<feature type="domain" description="Polymerase/histidinol phosphatase N-terminal" evidence="3">
    <location>
        <begin position="297"/>
        <end position="360"/>
    </location>
</feature>
<feature type="region of interest" description="Disordered" evidence="1">
    <location>
        <begin position="1"/>
        <end position="31"/>
    </location>
</feature>
<dbReference type="GO" id="GO:0035312">
    <property type="term" value="F:5'-3' DNA exonuclease activity"/>
    <property type="evidence" value="ECO:0007669"/>
    <property type="project" value="TreeGrafter"/>
</dbReference>
<comment type="caution">
    <text evidence="4">The sequence shown here is derived from an EMBL/GenBank/DDBJ whole genome shotgun (WGS) entry which is preliminary data.</text>
</comment>
<evidence type="ECO:0000313" key="4">
    <source>
        <dbReference type="EMBL" id="KAJ1912357.1"/>
    </source>
</evidence>
<feature type="region of interest" description="Disordered" evidence="1">
    <location>
        <begin position="122"/>
        <end position="193"/>
    </location>
</feature>
<reference evidence="4" key="1">
    <citation type="submission" date="2022-07" db="EMBL/GenBank/DDBJ databases">
        <title>Phylogenomic reconstructions and comparative analyses of Kickxellomycotina fungi.</title>
        <authorList>
            <person name="Reynolds N.K."/>
            <person name="Stajich J.E."/>
            <person name="Barry K."/>
            <person name="Grigoriev I.V."/>
            <person name="Crous P."/>
            <person name="Smith M.E."/>
        </authorList>
    </citation>
    <scope>NUCLEOTIDE SEQUENCE</scope>
    <source>
        <strain evidence="4">RSA 861</strain>
    </source>
</reference>
<keyword evidence="2" id="KW-0472">Membrane</keyword>
<proteinExistence type="predicted"/>
<protein>
    <recommendedName>
        <fullName evidence="3">Polymerase/histidinol phosphatase N-terminal domain-containing protein</fullName>
    </recommendedName>
</protein>
<dbReference type="InterPro" id="IPR016195">
    <property type="entry name" value="Pol/histidinol_Pase-like"/>
</dbReference>
<feature type="compositionally biased region" description="Acidic residues" evidence="1">
    <location>
        <begin position="89"/>
        <end position="101"/>
    </location>
</feature>
<dbReference type="Proteomes" id="UP001150569">
    <property type="component" value="Unassembled WGS sequence"/>
</dbReference>